<feature type="region of interest" description="Disordered" evidence="1">
    <location>
        <begin position="202"/>
        <end position="224"/>
    </location>
</feature>
<proteinExistence type="predicted"/>
<dbReference type="Proteomes" id="UP000222542">
    <property type="component" value="Unassembled WGS sequence"/>
</dbReference>
<dbReference type="AlphaFoldDB" id="A0A2G2Y7X9"/>
<evidence type="ECO:0000313" key="3">
    <source>
        <dbReference type="Proteomes" id="UP000222542"/>
    </source>
</evidence>
<accession>A0A2G2Y7X9</accession>
<comment type="caution">
    <text evidence="2">The sequence shown here is derived from an EMBL/GenBank/DDBJ whole genome shotgun (WGS) entry which is preliminary data.</text>
</comment>
<protein>
    <submittedName>
        <fullName evidence="2">Uncharacterized protein</fullName>
    </submittedName>
</protein>
<dbReference type="EMBL" id="AYRZ02000012">
    <property type="protein sequence ID" value="PHT65876.1"/>
    <property type="molecule type" value="Genomic_DNA"/>
</dbReference>
<organism evidence="2 3">
    <name type="scientific">Capsicum annuum</name>
    <name type="common">Capsicum pepper</name>
    <dbReference type="NCBI Taxonomy" id="4072"/>
    <lineage>
        <taxon>Eukaryota</taxon>
        <taxon>Viridiplantae</taxon>
        <taxon>Streptophyta</taxon>
        <taxon>Embryophyta</taxon>
        <taxon>Tracheophyta</taxon>
        <taxon>Spermatophyta</taxon>
        <taxon>Magnoliopsida</taxon>
        <taxon>eudicotyledons</taxon>
        <taxon>Gunneridae</taxon>
        <taxon>Pentapetalae</taxon>
        <taxon>asterids</taxon>
        <taxon>lamiids</taxon>
        <taxon>Solanales</taxon>
        <taxon>Solanaceae</taxon>
        <taxon>Solanoideae</taxon>
        <taxon>Capsiceae</taxon>
        <taxon>Capsicum</taxon>
    </lineage>
</organism>
<gene>
    <name evidence="2" type="ORF">T459_30301</name>
</gene>
<evidence type="ECO:0000256" key="1">
    <source>
        <dbReference type="SAM" id="MobiDB-lite"/>
    </source>
</evidence>
<evidence type="ECO:0000313" key="2">
    <source>
        <dbReference type="EMBL" id="PHT65876.1"/>
    </source>
</evidence>
<keyword evidence="3" id="KW-1185">Reference proteome</keyword>
<name>A0A2G2Y7X9_CAPAN</name>
<sequence>MNSILKGIRDERGITLERNKDRIVVRVGSEEVSDRCFRELSDPSIIIKVGLSSLPSPSFVLMFPERGGLSSHLLDREPTANPKIVEQQIIAFTERKNNNANHTKQKHPGTSCNMQNIKVKLFDAATEGLTGWSTDISHFSPSGGTGGFGVVSLEEDCFGAIDGTYVQVEMQKDKQQAYRNLGWKSTGHDSRVLENAIVDPKVKSSFPPHAHDGDGDGSDDSGAELGTSGASLLLSPELSLQHFAFLEL</sequence>
<dbReference type="Gramene" id="PHT65876">
    <property type="protein sequence ID" value="PHT65876"/>
    <property type="gene ID" value="T459_30301"/>
</dbReference>
<reference evidence="2 3" key="2">
    <citation type="journal article" date="2017" name="Genome Biol.">
        <title>New reference genome sequences of hot pepper reveal the massive evolution of plant disease-resistance genes by retroduplication.</title>
        <authorList>
            <person name="Kim S."/>
            <person name="Park J."/>
            <person name="Yeom S.I."/>
            <person name="Kim Y.M."/>
            <person name="Seo E."/>
            <person name="Kim K.T."/>
            <person name="Kim M.S."/>
            <person name="Lee J.M."/>
            <person name="Cheong K."/>
            <person name="Shin H.S."/>
            <person name="Kim S.B."/>
            <person name="Han K."/>
            <person name="Lee J."/>
            <person name="Park M."/>
            <person name="Lee H.A."/>
            <person name="Lee H.Y."/>
            <person name="Lee Y."/>
            <person name="Oh S."/>
            <person name="Lee J.H."/>
            <person name="Choi E."/>
            <person name="Choi E."/>
            <person name="Lee S.E."/>
            <person name="Jeon J."/>
            <person name="Kim H."/>
            <person name="Choi G."/>
            <person name="Song H."/>
            <person name="Lee J."/>
            <person name="Lee S.C."/>
            <person name="Kwon J.K."/>
            <person name="Lee H.Y."/>
            <person name="Koo N."/>
            <person name="Hong Y."/>
            <person name="Kim R.W."/>
            <person name="Kang W.H."/>
            <person name="Huh J.H."/>
            <person name="Kang B.C."/>
            <person name="Yang T.J."/>
            <person name="Lee Y.H."/>
            <person name="Bennetzen J.L."/>
            <person name="Choi D."/>
        </authorList>
    </citation>
    <scope>NUCLEOTIDE SEQUENCE [LARGE SCALE GENOMIC DNA]</scope>
    <source>
        <strain evidence="3">cv. CM334</strain>
    </source>
</reference>
<reference evidence="2 3" key="1">
    <citation type="journal article" date="2014" name="Nat. Genet.">
        <title>Genome sequence of the hot pepper provides insights into the evolution of pungency in Capsicum species.</title>
        <authorList>
            <person name="Kim S."/>
            <person name="Park M."/>
            <person name="Yeom S.I."/>
            <person name="Kim Y.M."/>
            <person name="Lee J.M."/>
            <person name="Lee H.A."/>
            <person name="Seo E."/>
            <person name="Choi J."/>
            <person name="Cheong K."/>
            <person name="Kim K.T."/>
            <person name="Jung K."/>
            <person name="Lee G.W."/>
            <person name="Oh S.K."/>
            <person name="Bae C."/>
            <person name="Kim S.B."/>
            <person name="Lee H.Y."/>
            <person name="Kim S.Y."/>
            <person name="Kim M.S."/>
            <person name="Kang B.C."/>
            <person name="Jo Y.D."/>
            <person name="Yang H.B."/>
            <person name="Jeong H.J."/>
            <person name="Kang W.H."/>
            <person name="Kwon J.K."/>
            <person name="Shin C."/>
            <person name="Lim J.Y."/>
            <person name="Park J.H."/>
            <person name="Huh J.H."/>
            <person name="Kim J.S."/>
            <person name="Kim B.D."/>
            <person name="Cohen O."/>
            <person name="Paran I."/>
            <person name="Suh M.C."/>
            <person name="Lee S.B."/>
            <person name="Kim Y.K."/>
            <person name="Shin Y."/>
            <person name="Noh S.J."/>
            <person name="Park J."/>
            <person name="Seo Y.S."/>
            <person name="Kwon S.Y."/>
            <person name="Kim H.A."/>
            <person name="Park J.M."/>
            <person name="Kim H.J."/>
            <person name="Choi S.B."/>
            <person name="Bosland P.W."/>
            <person name="Reeves G."/>
            <person name="Jo S.H."/>
            <person name="Lee B.W."/>
            <person name="Cho H.T."/>
            <person name="Choi H.S."/>
            <person name="Lee M.S."/>
            <person name="Yu Y."/>
            <person name="Do Choi Y."/>
            <person name="Park B.S."/>
            <person name="van Deynze A."/>
            <person name="Ashrafi H."/>
            <person name="Hill T."/>
            <person name="Kim W.T."/>
            <person name="Pai H.S."/>
            <person name="Ahn H.K."/>
            <person name="Yeam I."/>
            <person name="Giovannoni J.J."/>
            <person name="Rose J.K."/>
            <person name="Sorensen I."/>
            <person name="Lee S.J."/>
            <person name="Kim R.W."/>
            <person name="Choi I.Y."/>
            <person name="Choi B.S."/>
            <person name="Lim J.S."/>
            <person name="Lee Y.H."/>
            <person name="Choi D."/>
        </authorList>
    </citation>
    <scope>NUCLEOTIDE SEQUENCE [LARGE SCALE GENOMIC DNA]</scope>
    <source>
        <strain evidence="3">cv. CM334</strain>
    </source>
</reference>